<dbReference type="KEGG" id="vag:N646_1213"/>
<evidence type="ECO:0000313" key="1">
    <source>
        <dbReference type="EMBL" id="AGV17046.1"/>
    </source>
</evidence>
<evidence type="ECO:0000313" key="2">
    <source>
        <dbReference type="Proteomes" id="UP000016714"/>
    </source>
</evidence>
<sequence>MLNALSTSYLQEFCTATLSAANAPQGTQSFNLTPPMETKLRQAIMESDAFLGMVSLLPVQQIKGQVVDVGDDGLSTGRSGSGRFSVEVGQSGNTYELTKTDSGAHILWETMTQWANSGSKGHWLSMMKSAISRRFALDMLRVGFNGTSIATNTDPIKNPLGQDVNKGWLTIVKEKRSSQVLASAKLDPTGTATDSYKNLDSLTQDLINTTIAPEHRQDPDLVVLVGSNLVAAEQHRLLEAADSPTEHKAAQSLAKTIAGKKAYTPPFFPADQLWVTNTKNLQILTQEGTQWRKQKNDEDELRFKQNHIRMEGYAVGNLKKFAAIESVSVVESATAEVMNG</sequence>
<dbReference type="AlphaFoldDB" id="A0A2I3C7H4"/>
<reference evidence="1 2" key="1">
    <citation type="journal article" date="2015" name="Genome Announc.">
        <title>Complete genome sequence of Vibrio alginolyticus ATCC 17749.</title>
        <authorList>
            <person name="Liu X.F."/>
            <person name="Cao Y."/>
            <person name="Zhang H.L."/>
            <person name="Chen Y.J."/>
            <person name="Hu C.J."/>
        </authorList>
    </citation>
    <scope>NUCLEOTIDE SEQUENCE [LARGE SCALE GENOMIC DNA]</scope>
    <source>
        <strain evidence="2">ATCC 17749 / DSM 2171 / NBRC 15630 / NCIMB 1903 / NCTC 12160 / XII-53</strain>
    </source>
</reference>
<organism evidence="1 2">
    <name type="scientific">Vibrio alginolyticus (strain ATCC 17749 / DSM 2171 / NBRC 15630 / NCIMB 1903 / NCTC 12160 / XII-53)</name>
    <dbReference type="NCBI Taxonomy" id="1219076"/>
    <lineage>
        <taxon>Bacteria</taxon>
        <taxon>Pseudomonadati</taxon>
        <taxon>Pseudomonadota</taxon>
        <taxon>Gammaproteobacteria</taxon>
        <taxon>Vibrionales</taxon>
        <taxon>Vibrionaceae</taxon>
        <taxon>Vibrio</taxon>
    </lineage>
</organism>
<proteinExistence type="predicted"/>
<protein>
    <submittedName>
        <fullName evidence="1">Phage major capsid protein, P2 family</fullName>
    </submittedName>
</protein>
<gene>
    <name evidence="1" type="ORF">N646_1213</name>
</gene>
<accession>A0A2I3C7H4</accession>
<dbReference type="Proteomes" id="UP000016714">
    <property type="component" value="Chromosome 1"/>
</dbReference>
<dbReference type="HOGENOM" id="CLU_049296_0_0_6"/>
<dbReference type="RefSeq" id="WP_017821171.1">
    <property type="nucleotide sequence ID" value="NC_022349.1"/>
</dbReference>
<dbReference type="EMBL" id="CP006718">
    <property type="protein sequence ID" value="AGV17046.1"/>
    <property type="molecule type" value="Genomic_DNA"/>
</dbReference>
<dbReference type="InterPro" id="IPR006441">
    <property type="entry name" value="Phage_P2_GpN"/>
</dbReference>
<name>A0A2I3C7H4_VIBAX</name>
<dbReference type="Pfam" id="PF05125">
    <property type="entry name" value="Phage_cap_P2"/>
    <property type="match status" value="1"/>
</dbReference>
<dbReference type="NCBIfam" id="TIGR01551">
    <property type="entry name" value="major_capsid_P2"/>
    <property type="match status" value="1"/>
</dbReference>